<evidence type="ECO:0000256" key="7">
    <source>
        <dbReference type="ARBA" id="ARBA00023027"/>
    </source>
</evidence>
<dbReference type="Proteomes" id="UP000232164">
    <property type="component" value="Unassembled WGS sequence"/>
</dbReference>
<evidence type="ECO:0000256" key="5">
    <source>
        <dbReference type="ARBA" id="ARBA00022833"/>
    </source>
</evidence>
<dbReference type="SUPFAM" id="SSF50129">
    <property type="entry name" value="GroES-like"/>
    <property type="match status" value="1"/>
</dbReference>
<name>A0A2N0DHH8_RHISU</name>
<dbReference type="InterPro" id="IPR011032">
    <property type="entry name" value="GroES-like_sf"/>
</dbReference>
<evidence type="ECO:0000313" key="10">
    <source>
        <dbReference type="EMBL" id="PKA45496.1"/>
    </source>
</evidence>
<comment type="similarity">
    <text evidence="2 8">Belongs to the zinc-containing alcohol dehydrogenase family.</text>
</comment>
<dbReference type="FunFam" id="3.40.50.720:FF:000039">
    <property type="entry name" value="Alcohol dehydrogenase AdhP"/>
    <property type="match status" value="1"/>
</dbReference>
<evidence type="ECO:0000256" key="1">
    <source>
        <dbReference type="ARBA" id="ARBA00001947"/>
    </source>
</evidence>
<dbReference type="EMBL" id="PIQN01000001">
    <property type="protein sequence ID" value="PKA45496.1"/>
    <property type="molecule type" value="Genomic_DNA"/>
</dbReference>
<dbReference type="Gene3D" id="3.40.50.720">
    <property type="entry name" value="NAD(P)-binding Rossmann-like Domain"/>
    <property type="match status" value="1"/>
</dbReference>
<dbReference type="PANTHER" id="PTHR42940">
    <property type="entry name" value="ALCOHOL DEHYDROGENASE 1-RELATED"/>
    <property type="match status" value="1"/>
</dbReference>
<gene>
    <name evidence="10" type="ORF">CWR43_00180</name>
</gene>
<dbReference type="InterPro" id="IPR002328">
    <property type="entry name" value="ADH_Zn_CS"/>
</dbReference>
<organism evidence="10 11">
    <name type="scientific">Rhizobium sullae</name>
    <name type="common">Rhizobium hedysari</name>
    <dbReference type="NCBI Taxonomy" id="50338"/>
    <lineage>
        <taxon>Bacteria</taxon>
        <taxon>Pseudomonadati</taxon>
        <taxon>Pseudomonadota</taxon>
        <taxon>Alphaproteobacteria</taxon>
        <taxon>Hyphomicrobiales</taxon>
        <taxon>Rhizobiaceae</taxon>
        <taxon>Rhizobium/Agrobacterium group</taxon>
        <taxon>Rhizobium</taxon>
    </lineage>
</organism>
<proteinExistence type="inferred from homology"/>
<comment type="caution">
    <text evidence="10">The sequence shown here is derived from an EMBL/GenBank/DDBJ whole genome shotgun (WGS) entry which is preliminary data.</text>
</comment>
<feature type="domain" description="Enoyl reductase (ER)" evidence="9">
    <location>
        <begin position="18"/>
        <end position="319"/>
    </location>
</feature>
<dbReference type="NCBIfam" id="NF006940">
    <property type="entry name" value="PRK09422.1"/>
    <property type="match status" value="1"/>
</dbReference>
<dbReference type="GO" id="GO:0008270">
    <property type="term" value="F:zinc ion binding"/>
    <property type="evidence" value="ECO:0007669"/>
    <property type="project" value="InterPro"/>
</dbReference>
<dbReference type="PANTHER" id="PTHR42940:SF8">
    <property type="entry name" value="VACUOLAR PROTEIN SORTING-ASSOCIATED PROTEIN 11"/>
    <property type="match status" value="1"/>
</dbReference>
<dbReference type="InterPro" id="IPR020843">
    <property type="entry name" value="ER"/>
</dbReference>
<keyword evidence="4 8" id="KW-0479">Metal-binding</keyword>
<dbReference type="AlphaFoldDB" id="A0A2N0DHH8"/>
<dbReference type="InterPro" id="IPR036291">
    <property type="entry name" value="NAD(P)-bd_dom_sf"/>
</dbReference>
<evidence type="ECO:0000256" key="2">
    <source>
        <dbReference type="ARBA" id="ARBA00008072"/>
    </source>
</evidence>
<dbReference type="GO" id="GO:0004022">
    <property type="term" value="F:alcohol dehydrogenase (NAD+) activity"/>
    <property type="evidence" value="ECO:0007669"/>
    <property type="project" value="UniProtKB-EC"/>
</dbReference>
<dbReference type="Pfam" id="PF00107">
    <property type="entry name" value="ADH_zinc_N"/>
    <property type="match status" value="1"/>
</dbReference>
<dbReference type="EC" id="1.1.1.1" evidence="3"/>
<protein>
    <recommendedName>
        <fullName evidence="3">alcohol dehydrogenase</fullName>
        <ecNumber evidence="3">1.1.1.1</ecNumber>
    </recommendedName>
</protein>
<evidence type="ECO:0000256" key="4">
    <source>
        <dbReference type="ARBA" id="ARBA00022723"/>
    </source>
</evidence>
<dbReference type="Gene3D" id="3.90.180.10">
    <property type="entry name" value="Medium-chain alcohol dehydrogenases, catalytic domain"/>
    <property type="match status" value="1"/>
</dbReference>
<sequence>MEVMMANMMKAALVKEFGKPLSIECVPVPVPGPGEILVKVMACGVCHTDLHAADGDWPVRPAPPFIPGHEAAGVVAALGPGVTEFKEGDPVGVAWLHDACLRCEYCETGWETLCEHQHNTGYSCNGGFAEYVIASAAFAARLPEGVDFAQIAPILCAGVTTYKGLKETEARPGEWVAISGVGGLGHVAIQYAKAMGLKVVALDVAAAKLQMAREVGADLAVNALSEDAVETVLKATDGGAHGILVTAVSPPAFSQALRMVRRKGTVSLVGLPPGEFPTPIFDVVLKRITVRGSIVGTRRDLDEALAFAAEGRVRAEIATAPLEDINTIFAGLKSGTVEGRIVLDLAMPAAATAMRDRHT</sequence>
<evidence type="ECO:0000259" key="9">
    <source>
        <dbReference type="SMART" id="SM00829"/>
    </source>
</evidence>
<evidence type="ECO:0000313" key="11">
    <source>
        <dbReference type="Proteomes" id="UP000232164"/>
    </source>
</evidence>
<dbReference type="FunFam" id="3.90.180.10:FF:000002">
    <property type="entry name" value="Alcohol dehydrogenase AdhP"/>
    <property type="match status" value="1"/>
</dbReference>
<reference evidence="10 11" key="1">
    <citation type="submission" date="2017-11" db="EMBL/GenBank/DDBJ databases">
        <authorList>
            <person name="Han C.G."/>
        </authorList>
    </citation>
    <scope>NUCLEOTIDE SEQUENCE [LARGE SCALE GENOMIC DNA]</scope>
    <source>
        <strain evidence="10 11">HCNT1</strain>
    </source>
</reference>
<dbReference type="STRING" id="1041146.GCA_000427985_03264"/>
<dbReference type="SMART" id="SM00829">
    <property type="entry name" value="PKS_ER"/>
    <property type="match status" value="1"/>
</dbReference>
<dbReference type="Pfam" id="PF08240">
    <property type="entry name" value="ADH_N"/>
    <property type="match status" value="1"/>
</dbReference>
<keyword evidence="7" id="KW-0520">NAD</keyword>
<dbReference type="SUPFAM" id="SSF51735">
    <property type="entry name" value="NAD(P)-binding Rossmann-fold domains"/>
    <property type="match status" value="1"/>
</dbReference>
<comment type="cofactor">
    <cofactor evidence="1 8">
        <name>Zn(2+)</name>
        <dbReference type="ChEBI" id="CHEBI:29105"/>
    </cofactor>
</comment>
<accession>A0A2N0DHH8</accession>
<evidence type="ECO:0000256" key="3">
    <source>
        <dbReference type="ARBA" id="ARBA00013190"/>
    </source>
</evidence>
<evidence type="ECO:0000256" key="8">
    <source>
        <dbReference type="RuleBase" id="RU361277"/>
    </source>
</evidence>
<keyword evidence="6" id="KW-0560">Oxidoreductase</keyword>
<dbReference type="PROSITE" id="PS00059">
    <property type="entry name" value="ADH_ZINC"/>
    <property type="match status" value="1"/>
</dbReference>
<dbReference type="CDD" id="cd08297">
    <property type="entry name" value="CAD3"/>
    <property type="match status" value="1"/>
</dbReference>
<keyword evidence="5 8" id="KW-0862">Zinc</keyword>
<reference evidence="10 11" key="2">
    <citation type="submission" date="2017-12" db="EMBL/GenBank/DDBJ databases">
        <title>Genome sequence of Rhizobium sullae HCNT1 isolated from Sulla coronaria nodules and featuring peculiar denitrification phenotypes.</title>
        <authorList>
            <person name="De Diego-Diaz B."/>
            <person name="Treu L."/>
            <person name="Campanaro S."/>
            <person name="Da Silva Duarte V."/>
            <person name="Basaglia M."/>
            <person name="Favaro L."/>
            <person name="Casella S."/>
            <person name="Squartini A."/>
        </authorList>
    </citation>
    <scope>NUCLEOTIDE SEQUENCE [LARGE SCALE GENOMIC DNA]</scope>
    <source>
        <strain evidence="10 11">HCNT1</strain>
    </source>
</reference>
<dbReference type="InterPro" id="IPR013154">
    <property type="entry name" value="ADH-like_N"/>
</dbReference>
<dbReference type="InterPro" id="IPR013149">
    <property type="entry name" value="ADH-like_C"/>
</dbReference>
<evidence type="ECO:0000256" key="6">
    <source>
        <dbReference type="ARBA" id="ARBA00023002"/>
    </source>
</evidence>